<keyword evidence="1" id="KW-0732">Signal</keyword>
<dbReference type="Proteomes" id="UP001500212">
    <property type="component" value="Unassembled WGS sequence"/>
</dbReference>
<keyword evidence="3" id="KW-1185">Reference proteome</keyword>
<accession>A0ABP8TQ91</accession>
<name>A0ABP8TQ91_9ACTN</name>
<proteinExistence type="predicted"/>
<feature type="chain" id="PRO_5046336308" evidence="1">
    <location>
        <begin position="20"/>
        <end position="127"/>
    </location>
</feature>
<evidence type="ECO:0000256" key="1">
    <source>
        <dbReference type="SAM" id="SignalP"/>
    </source>
</evidence>
<sequence>MAGLAGAAAVVALSAPASASPTGTVHADSTIHWNIVKGVRSYGCYAAMDAKKSKGKWYVRGRYYRYAGASTCYFALVRKSSHSSYSWHYHDKGQNVWVYGGWHKDSGYKSHSCATTDTLNTKCTKSW</sequence>
<evidence type="ECO:0000313" key="3">
    <source>
        <dbReference type="Proteomes" id="UP001500212"/>
    </source>
</evidence>
<organism evidence="2 3">
    <name type="scientific">Actinoallomurus liliacearum</name>
    <dbReference type="NCBI Taxonomy" id="1080073"/>
    <lineage>
        <taxon>Bacteria</taxon>
        <taxon>Bacillati</taxon>
        <taxon>Actinomycetota</taxon>
        <taxon>Actinomycetes</taxon>
        <taxon>Streptosporangiales</taxon>
        <taxon>Thermomonosporaceae</taxon>
        <taxon>Actinoallomurus</taxon>
    </lineage>
</organism>
<evidence type="ECO:0000313" key="2">
    <source>
        <dbReference type="EMBL" id="GAA4613592.1"/>
    </source>
</evidence>
<protein>
    <submittedName>
        <fullName evidence="2">Uncharacterized protein</fullName>
    </submittedName>
</protein>
<comment type="caution">
    <text evidence="2">The sequence shown here is derived from an EMBL/GenBank/DDBJ whole genome shotgun (WGS) entry which is preliminary data.</text>
</comment>
<dbReference type="EMBL" id="BAABHJ010000023">
    <property type="protein sequence ID" value="GAA4613592.1"/>
    <property type="molecule type" value="Genomic_DNA"/>
</dbReference>
<reference evidence="3" key="1">
    <citation type="journal article" date="2019" name="Int. J. Syst. Evol. Microbiol.">
        <title>The Global Catalogue of Microorganisms (GCM) 10K type strain sequencing project: providing services to taxonomists for standard genome sequencing and annotation.</title>
        <authorList>
            <consortium name="The Broad Institute Genomics Platform"/>
            <consortium name="The Broad Institute Genome Sequencing Center for Infectious Disease"/>
            <person name="Wu L."/>
            <person name="Ma J."/>
        </authorList>
    </citation>
    <scope>NUCLEOTIDE SEQUENCE [LARGE SCALE GENOMIC DNA]</scope>
    <source>
        <strain evidence="3">JCM 17938</strain>
    </source>
</reference>
<feature type="signal peptide" evidence="1">
    <location>
        <begin position="1"/>
        <end position="19"/>
    </location>
</feature>
<gene>
    <name evidence="2" type="ORF">GCM10023195_58920</name>
</gene>